<dbReference type="GeneID" id="28983005"/>
<evidence type="ECO:0000313" key="2">
    <source>
        <dbReference type="Proteomes" id="UP000053611"/>
    </source>
</evidence>
<dbReference type="AlphaFoldDB" id="A0A0J0XTB4"/>
<keyword evidence="2" id="KW-1185">Reference proteome</keyword>
<name>A0A0J0XTB4_9TREE</name>
<evidence type="ECO:0000313" key="1">
    <source>
        <dbReference type="EMBL" id="KLT44326.1"/>
    </source>
</evidence>
<proteinExistence type="predicted"/>
<dbReference type="Proteomes" id="UP000053611">
    <property type="component" value="Unassembled WGS sequence"/>
</dbReference>
<organism evidence="1 2">
    <name type="scientific">Cutaneotrichosporon oleaginosum</name>
    <dbReference type="NCBI Taxonomy" id="879819"/>
    <lineage>
        <taxon>Eukaryota</taxon>
        <taxon>Fungi</taxon>
        <taxon>Dikarya</taxon>
        <taxon>Basidiomycota</taxon>
        <taxon>Agaricomycotina</taxon>
        <taxon>Tremellomycetes</taxon>
        <taxon>Trichosporonales</taxon>
        <taxon>Trichosporonaceae</taxon>
        <taxon>Cutaneotrichosporon</taxon>
    </lineage>
</organism>
<sequence>MASFDLQSCPLLDLVHACSCLHAESRQLPSMPASKSVTRRQSICLINDDVGLNHGFPSF</sequence>
<dbReference type="RefSeq" id="XP_018280817.1">
    <property type="nucleotide sequence ID" value="XM_018422402.1"/>
</dbReference>
<protein>
    <submittedName>
        <fullName evidence="1">Uncharacterized protein</fullName>
    </submittedName>
</protein>
<gene>
    <name evidence="1" type="ORF">CC85DRAFT_283568</name>
</gene>
<reference evidence="1 2" key="1">
    <citation type="submission" date="2015-03" db="EMBL/GenBank/DDBJ databases">
        <title>Genomics and transcriptomics of the oil-accumulating basidiomycete yeast T. oleaginosus allow insights into substrate utilization and the diverse evolutionary trajectories of mating systems in fungi.</title>
        <authorList>
            <consortium name="DOE Joint Genome Institute"/>
            <person name="Kourist R."/>
            <person name="Kracht O."/>
            <person name="Bracharz F."/>
            <person name="Lipzen A."/>
            <person name="Nolan M."/>
            <person name="Ohm R."/>
            <person name="Grigoriev I."/>
            <person name="Sun S."/>
            <person name="Heitman J."/>
            <person name="Bruck T."/>
            <person name="Nowrousian M."/>
        </authorList>
    </citation>
    <scope>NUCLEOTIDE SEQUENCE [LARGE SCALE GENOMIC DNA]</scope>
    <source>
        <strain evidence="1 2">IBC0246</strain>
    </source>
</reference>
<dbReference type="EMBL" id="KQ087187">
    <property type="protein sequence ID" value="KLT44326.1"/>
    <property type="molecule type" value="Genomic_DNA"/>
</dbReference>
<accession>A0A0J0XTB4</accession>